<organism evidence="4">
    <name type="scientific">Auxenochlorella protothecoides</name>
    <name type="common">Green microalga</name>
    <name type="synonym">Chlorella protothecoides</name>
    <dbReference type="NCBI Taxonomy" id="3075"/>
    <lineage>
        <taxon>Eukaryota</taxon>
        <taxon>Viridiplantae</taxon>
        <taxon>Chlorophyta</taxon>
        <taxon>core chlorophytes</taxon>
        <taxon>Trebouxiophyceae</taxon>
        <taxon>Chlorellales</taxon>
        <taxon>Chlorellaceae</taxon>
        <taxon>Auxenochlorella</taxon>
    </lineage>
</organism>
<dbReference type="InterPro" id="IPR036767">
    <property type="entry name" value="ApaG_sf"/>
</dbReference>
<dbReference type="PROSITE" id="PS51087">
    <property type="entry name" value="APAG"/>
    <property type="match status" value="1"/>
</dbReference>
<dbReference type="AlphaFoldDB" id="A0A1D2A8U4"/>
<dbReference type="SUPFAM" id="SSF160631">
    <property type="entry name" value="SMI1/KNR4-like"/>
    <property type="match status" value="1"/>
</dbReference>
<accession>A0A1D2A8U4</accession>
<feature type="non-terminal residue" evidence="4">
    <location>
        <position position="1"/>
    </location>
</feature>
<dbReference type="InterPro" id="IPR018958">
    <property type="entry name" value="Knr4/Smi1-like_dom"/>
</dbReference>
<sequence>RSLTASEYSCARRIAAAISAHNTQMNTDVHPSLYGDALLIVVEYLDAKVLAKISCVQRAWRDALSSPTAQHLWLRALGRDWGDETAAGPPDRKCRGQPPHCLYREWVMFAGGHCPVAQAVVRAWKDIETWLSKNCPQIIRTLRPGATERQLRAAEATLGFPLPPGLRMILRVHDGQFLRPRGRWQSLDAFCGIFGGYSLYDDYVTMGLLSLGEILALSSSCNSQGGRDSSSLIFACSQGSVKQICIDKVNGAMASILGQAVDFPAAPEGAACCAVQRWFCEYARRLRDGVYAASPIFPLKRSPSTPCLYPVRSSGPHGPAQVAVTQGIRVHASVLFLPEYCSNPQDEARGTEAYTFAYQITFSLLSEEEQAAAWDGSLGTFQPLLAVQLVNRTWHFLPTDHDPILASGPGVVGLFPQLSAGGPSLTYNSCTQMPCPTGRMTGSFGFKEGDAEAQGTRFIEAACPTVHLSIPEYIY</sequence>
<dbReference type="InterPro" id="IPR007474">
    <property type="entry name" value="ApaG_domain"/>
</dbReference>
<dbReference type="PANTHER" id="PTHR47463:SF2">
    <property type="entry name" value="F-BOX PROTEIN SKIP16"/>
    <property type="match status" value="1"/>
</dbReference>
<gene>
    <name evidence="4" type="ORF">g.50140</name>
</gene>
<dbReference type="InterPro" id="IPR037883">
    <property type="entry name" value="Knr4/Smi1-like_sf"/>
</dbReference>
<dbReference type="Pfam" id="PF04379">
    <property type="entry name" value="DUF525"/>
    <property type="match status" value="1"/>
</dbReference>
<evidence type="ECO:0000256" key="1">
    <source>
        <dbReference type="ARBA" id="ARBA00004906"/>
    </source>
</evidence>
<name>A0A1D2A8U4_AUXPR</name>
<dbReference type="SUPFAM" id="SSF110069">
    <property type="entry name" value="ApaG-like"/>
    <property type="match status" value="1"/>
</dbReference>
<dbReference type="PANTHER" id="PTHR47463">
    <property type="entry name" value="F-BOX PROTEIN SKIP16"/>
    <property type="match status" value="1"/>
</dbReference>
<evidence type="ECO:0000256" key="2">
    <source>
        <dbReference type="ARBA" id="ARBA00022786"/>
    </source>
</evidence>
<reference evidence="4" key="1">
    <citation type="submission" date="2015-08" db="EMBL/GenBank/DDBJ databases">
        <authorList>
            <person name="Babu N.S."/>
            <person name="Beckwith C.J."/>
            <person name="Beseler K.G."/>
            <person name="Brison A."/>
            <person name="Carone J.V."/>
            <person name="Caskin T.P."/>
            <person name="Diamond M."/>
            <person name="Durham M.E."/>
            <person name="Foxe J.M."/>
            <person name="Go M."/>
            <person name="Henderson B.A."/>
            <person name="Jones I.B."/>
            <person name="McGettigan J.A."/>
            <person name="Micheletti S.J."/>
            <person name="Nasrallah M.E."/>
            <person name="Ortiz D."/>
            <person name="Piller C.R."/>
            <person name="Privatt S.R."/>
            <person name="Schneider S.L."/>
            <person name="Sharp S."/>
            <person name="Smith T.C."/>
            <person name="Stanton J.D."/>
            <person name="Ullery H.E."/>
            <person name="Wilson R.J."/>
            <person name="Serrano M.G."/>
            <person name="Buck G."/>
            <person name="Lee V."/>
            <person name="Wang Y."/>
            <person name="Carvalho R."/>
            <person name="Voegtly L."/>
            <person name="Shi R."/>
            <person name="Duckworth R."/>
            <person name="Johnson A."/>
            <person name="Loviza R."/>
            <person name="Walstead R."/>
            <person name="Shah Z."/>
            <person name="Kiflezghi M."/>
            <person name="Wade K."/>
            <person name="Ball S.L."/>
            <person name="Bradley K.W."/>
            <person name="Asai D.J."/>
            <person name="Bowman C.A."/>
            <person name="Russell D.A."/>
            <person name="Pope W.H."/>
            <person name="Jacobs-Sera D."/>
            <person name="Hendrix R.W."/>
            <person name="Hatfull G.F."/>
        </authorList>
    </citation>
    <scope>NUCLEOTIDE SEQUENCE</scope>
</reference>
<dbReference type="EMBL" id="GDKF01002976">
    <property type="protein sequence ID" value="JAT75646.1"/>
    <property type="molecule type" value="Transcribed_RNA"/>
</dbReference>
<dbReference type="SMART" id="SM00860">
    <property type="entry name" value="SMI1_KNR4"/>
    <property type="match status" value="1"/>
</dbReference>
<evidence type="ECO:0000313" key="4">
    <source>
        <dbReference type="EMBL" id="JAT75646.1"/>
    </source>
</evidence>
<protein>
    <recommendedName>
        <fullName evidence="3">ApaG domain-containing protein</fullName>
    </recommendedName>
</protein>
<dbReference type="Pfam" id="PF09346">
    <property type="entry name" value="SMI1_KNR4"/>
    <property type="match status" value="1"/>
</dbReference>
<proteinExistence type="predicted"/>
<dbReference type="SUPFAM" id="SSF81383">
    <property type="entry name" value="F-box domain"/>
    <property type="match status" value="1"/>
</dbReference>
<dbReference type="InterPro" id="IPR036047">
    <property type="entry name" value="F-box-like_dom_sf"/>
</dbReference>
<evidence type="ECO:0000259" key="3">
    <source>
        <dbReference type="PROSITE" id="PS51087"/>
    </source>
</evidence>
<keyword evidence="2" id="KW-0833">Ubl conjugation pathway</keyword>
<dbReference type="Gene3D" id="2.60.40.1470">
    <property type="entry name" value="ApaG domain"/>
    <property type="match status" value="1"/>
</dbReference>
<comment type="pathway">
    <text evidence="1">Protein modification; protein ubiquitination.</text>
</comment>
<feature type="domain" description="ApaG" evidence="3">
    <location>
        <begin position="322"/>
        <end position="475"/>
    </location>
</feature>